<dbReference type="Proteomes" id="UP000762676">
    <property type="component" value="Unassembled WGS sequence"/>
</dbReference>
<organism evidence="1 2">
    <name type="scientific">Elysia marginata</name>
    <dbReference type="NCBI Taxonomy" id="1093978"/>
    <lineage>
        <taxon>Eukaryota</taxon>
        <taxon>Metazoa</taxon>
        <taxon>Spiralia</taxon>
        <taxon>Lophotrochozoa</taxon>
        <taxon>Mollusca</taxon>
        <taxon>Gastropoda</taxon>
        <taxon>Heterobranchia</taxon>
        <taxon>Euthyneura</taxon>
        <taxon>Panpulmonata</taxon>
        <taxon>Sacoglossa</taxon>
        <taxon>Placobranchoidea</taxon>
        <taxon>Plakobranchidae</taxon>
        <taxon>Elysia</taxon>
    </lineage>
</organism>
<reference evidence="1 2" key="1">
    <citation type="journal article" date="2021" name="Elife">
        <title>Chloroplast acquisition without the gene transfer in kleptoplastic sea slugs, Plakobranchus ocellatus.</title>
        <authorList>
            <person name="Maeda T."/>
            <person name="Takahashi S."/>
            <person name="Yoshida T."/>
            <person name="Shimamura S."/>
            <person name="Takaki Y."/>
            <person name="Nagai Y."/>
            <person name="Toyoda A."/>
            <person name="Suzuki Y."/>
            <person name="Arimoto A."/>
            <person name="Ishii H."/>
            <person name="Satoh N."/>
            <person name="Nishiyama T."/>
            <person name="Hasebe M."/>
            <person name="Maruyama T."/>
            <person name="Minagawa J."/>
            <person name="Obokata J."/>
            <person name="Shigenobu S."/>
        </authorList>
    </citation>
    <scope>NUCLEOTIDE SEQUENCE [LARGE SCALE GENOMIC DNA]</scope>
</reference>
<sequence>MSNKQYYWKSVEELEQDSELVESLRQKEFVQEIPVDDFFSKKEKLGHSDTSRRDFLKYIGFSTAAASFVACEGPVVKSIPYVVQPEQIRPGVSDYYATSIADGFDFASVLVKTREGRPIRVMSNKEAPSHNISNARVQASILSLYDSFRFRNPVKKGKEVSWEYVDEEVAKAIQIAKKKDRRVVLLTPTLASPSTYKLISDFSDKVLGVDHIEYDTVSEYAATRAFENVFGVQGLASYDLSKAKTIVSFGADFLGDWQGGGFEAGYSKKRFPSKEGMSKHYQIEANMSLTGANADVRLPLNIAQQKEALLFFVSHLLGRSYDAHLDEKVQLELKDAASLFSKNPLESVLVSGIDDIAVQELVLQVNTHINSNAFNPSKPITTRRANPTVIRQLVDDMNAGNVGVLLMSSVNPVYSLPNSKDFLSGLEKVGFSLTLGLRPDETTK</sequence>
<accession>A0AAV4GZ53</accession>
<gene>
    <name evidence="1" type="ORF">ElyMa_002571900</name>
</gene>
<comment type="caution">
    <text evidence="1">The sequence shown here is derived from an EMBL/GenBank/DDBJ whole genome shotgun (WGS) entry which is preliminary data.</text>
</comment>
<name>A0AAV4GZ53_9GAST</name>
<evidence type="ECO:0000313" key="1">
    <source>
        <dbReference type="EMBL" id="GFR90596.1"/>
    </source>
</evidence>
<dbReference type="InterPro" id="IPR030948">
    <property type="entry name" value="TAT_var_transloc_signal_dom"/>
</dbReference>
<dbReference type="AlphaFoldDB" id="A0AAV4GZ53"/>
<protein>
    <submittedName>
        <fullName evidence="1">Quinol:cytochrome C oxidoreductase</fullName>
    </submittedName>
</protein>
<dbReference type="SUPFAM" id="SSF53706">
    <property type="entry name" value="Formate dehydrogenase/DMSO reductase, domains 1-3"/>
    <property type="match status" value="1"/>
</dbReference>
<dbReference type="EMBL" id="BMAT01005298">
    <property type="protein sequence ID" value="GFR90596.1"/>
    <property type="molecule type" value="Genomic_DNA"/>
</dbReference>
<feature type="non-terminal residue" evidence="1">
    <location>
        <position position="444"/>
    </location>
</feature>
<keyword evidence="2" id="KW-1185">Reference proteome</keyword>
<dbReference type="PANTHER" id="PTHR42783:SF3">
    <property type="entry name" value="GLUTAMATE SYNTHASE [NADPH] SMALL CHAIN-RELATED"/>
    <property type="match status" value="1"/>
</dbReference>
<evidence type="ECO:0000313" key="2">
    <source>
        <dbReference type="Proteomes" id="UP000762676"/>
    </source>
</evidence>
<dbReference type="PANTHER" id="PTHR42783">
    <property type="entry name" value="GLUTAMATE SYNTHASE [NADPH] SMALL CHAIN"/>
    <property type="match status" value="1"/>
</dbReference>
<proteinExistence type="predicted"/>
<dbReference type="NCBIfam" id="TIGR04519">
    <property type="entry name" value="MoCo_extend_TAT"/>
    <property type="match status" value="1"/>
</dbReference>